<sequence length="214" mass="24894">MKCIPYINDWIWHENFLKESYYYKFLIEKELESDPIGVKISNVGGYQTKDNLNQKLEYSKLVELIEQQSIQIHQELELIPKVKFTVMNMWGNINWSGNYNSSHQHTNPPSENRISSSSVISGVFYLKMPENSGKIGFQKHKVDYSNLSLEPSTVKIPEMFLKNYNNPLLKSSHELDTTEGDLIMFFSDVRHSVSQSHIKNDRRISISFNLGLEL</sequence>
<evidence type="ECO:0000313" key="2">
    <source>
        <dbReference type="Proteomes" id="UP000033008"/>
    </source>
</evidence>
<dbReference type="NCBIfam" id="TIGR02466">
    <property type="entry name" value="TIGR02466 family protein"/>
    <property type="match status" value="1"/>
</dbReference>
<dbReference type="OrthoDB" id="26784at10239"/>
<name>A0A0E3FCS3_9CAUD</name>
<accession>A0A0E3FCS3</accession>
<organism evidence="1 2">
    <name type="scientific">Synechococcus phage ACG-2014j</name>
    <dbReference type="NCBI Taxonomy" id="1493514"/>
    <lineage>
        <taxon>Viruses</taxon>
        <taxon>Duplodnaviria</taxon>
        <taxon>Heunggongvirae</taxon>
        <taxon>Uroviricota</taxon>
        <taxon>Caudoviricetes</taxon>
        <taxon>Pantevenvirales</taxon>
        <taxon>Kyanoviridae</taxon>
        <taxon>Potamoivirus</taxon>
        <taxon>Potamoivirus tusconj</taxon>
    </lineage>
</organism>
<dbReference type="EMBL" id="KJ019069">
    <property type="protein sequence ID" value="AIX23994.1"/>
    <property type="molecule type" value="Genomic_DNA"/>
</dbReference>
<dbReference type="Gene3D" id="2.60.120.620">
    <property type="entry name" value="q2cbj1_9rhob like domain"/>
    <property type="match status" value="1"/>
</dbReference>
<dbReference type="RefSeq" id="YP_009134081.1">
    <property type="nucleotide sequence ID" value="NC_026926.1"/>
</dbReference>
<reference evidence="1 2" key="1">
    <citation type="submission" date="2013-12" db="EMBL/GenBank/DDBJ databases">
        <title>Ecological redundancy of diverse viral populations within a natural community.</title>
        <authorList>
            <person name="Gregory A.C."/>
            <person name="LaButti K."/>
            <person name="Copeland A."/>
            <person name="Woyke T."/>
            <person name="Sullivan M.B."/>
        </authorList>
    </citation>
    <scope>NUCLEOTIDE SEQUENCE [LARGE SCALE GENOMIC DNA]</scope>
    <source>
        <strain evidence="1">Syn7803US103</strain>
    </source>
</reference>
<dbReference type="KEGG" id="vg:24171277"/>
<dbReference type="Proteomes" id="UP000033008">
    <property type="component" value="Segment"/>
</dbReference>
<dbReference type="Pfam" id="PF13759">
    <property type="entry name" value="2OG-FeII_Oxy_5"/>
    <property type="match status" value="1"/>
</dbReference>
<proteinExistence type="predicted"/>
<dbReference type="InterPro" id="IPR012668">
    <property type="entry name" value="CHP02466"/>
</dbReference>
<protein>
    <submittedName>
        <fullName evidence="1">Uncharacterized protein</fullName>
    </submittedName>
</protein>
<gene>
    <name evidence="1" type="ORF">Syn7803US103_99</name>
</gene>
<evidence type="ECO:0000313" key="1">
    <source>
        <dbReference type="EMBL" id="AIX23994.1"/>
    </source>
</evidence>
<dbReference type="GeneID" id="24171277"/>